<dbReference type="CDD" id="cd02440">
    <property type="entry name" value="AdoMet_MTases"/>
    <property type="match status" value="1"/>
</dbReference>
<comment type="caution">
    <text evidence="4">The sequence shown here is derived from an EMBL/GenBank/DDBJ whole genome shotgun (WGS) entry which is preliminary data.</text>
</comment>
<reference evidence="4 5" key="1">
    <citation type="journal article" date="2016" name="Front. Microbiol.">
        <title>Single-Cell (Meta-)Genomics of a Dimorphic Candidatus Thiomargarita nelsonii Reveals Genomic Plasticity.</title>
        <authorList>
            <person name="Flood B.E."/>
            <person name="Fliss P."/>
            <person name="Jones D.S."/>
            <person name="Dick G.J."/>
            <person name="Jain S."/>
            <person name="Kaster A.K."/>
            <person name="Winkel M."/>
            <person name="Mussmann M."/>
            <person name="Bailey J."/>
        </authorList>
    </citation>
    <scope>NUCLEOTIDE SEQUENCE [LARGE SCALE GENOMIC DNA]</scope>
    <source>
        <strain evidence="4">Hydrate Ridge</strain>
    </source>
</reference>
<proteinExistence type="predicted"/>
<evidence type="ECO:0000313" key="5">
    <source>
        <dbReference type="Proteomes" id="UP000030428"/>
    </source>
</evidence>
<protein>
    <recommendedName>
        <fullName evidence="3">Methyltransferase domain-containing protein</fullName>
    </recommendedName>
</protein>
<evidence type="ECO:0000313" key="4">
    <source>
        <dbReference type="EMBL" id="TGO02539.1"/>
    </source>
</evidence>
<name>A0A4E0QMC3_9GAMM</name>
<dbReference type="Gene3D" id="3.40.50.150">
    <property type="entry name" value="Vaccinia Virus protein VP39"/>
    <property type="match status" value="1"/>
</dbReference>
<feature type="domain" description="Methyltransferase" evidence="3">
    <location>
        <begin position="38"/>
        <end position="131"/>
    </location>
</feature>
<dbReference type="EMBL" id="JSZA02000115">
    <property type="protein sequence ID" value="TGO02539.1"/>
    <property type="molecule type" value="Genomic_DNA"/>
</dbReference>
<organism evidence="4 5">
    <name type="scientific">Candidatus Thiomargarita nelsonii</name>
    <dbReference type="NCBI Taxonomy" id="1003181"/>
    <lineage>
        <taxon>Bacteria</taxon>
        <taxon>Pseudomonadati</taxon>
        <taxon>Pseudomonadota</taxon>
        <taxon>Gammaproteobacteria</taxon>
        <taxon>Thiotrichales</taxon>
        <taxon>Thiotrichaceae</taxon>
        <taxon>Thiomargarita</taxon>
    </lineage>
</organism>
<keyword evidence="1" id="KW-0489">Methyltransferase</keyword>
<dbReference type="PANTHER" id="PTHR43861:SF1">
    <property type="entry name" value="TRANS-ACONITATE 2-METHYLTRANSFERASE"/>
    <property type="match status" value="1"/>
</dbReference>
<gene>
    <name evidence="4" type="ORF">PN36_23485</name>
</gene>
<accession>A0A4E0QMC3</accession>
<evidence type="ECO:0000259" key="3">
    <source>
        <dbReference type="Pfam" id="PF13649"/>
    </source>
</evidence>
<keyword evidence="2" id="KW-0808">Transferase</keyword>
<dbReference type="SUPFAM" id="SSF53335">
    <property type="entry name" value="S-adenosyl-L-methionine-dependent methyltransferases"/>
    <property type="match status" value="1"/>
</dbReference>
<dbReference type="Proteomes" id="UP000030428">
    <property type="component" value="Unassembled WGS sequence"/>
</dbReference>
<dbReference type="PANTHER" id="PTHR43861">
    <property type="entry name" value="TRANS-ACONITATE 2-METHYLTRANSFERASE-RELATED"/>
    <property type="match status" value="1"/>
</dbReference>
<sequence>MRSKVSSPVLKTGIMGCILKPGKVEVVTYSAKFNKLIEFGAGEGNIPHLLQKGCFSEYMGFDISSIAIDRARRKALDAGLNNCQFEQGDMAKWKGAQSVSLILLSECLYYLNSAEVEKFLLNAMASLTPNGSILVIIHSATKHADTVDICRRVCNVLDERCVNNGQTFLTLGRKTA</sequence>
<evidence type="ECO:0000256" key="1">
    <source>
        <dbReference type="ARBA" id="ARBA00022603"/>
    </source>
</evidence>
<dbReference type="Pfam" id="PF13649">
    <property type="entry name" value="Methyltransf_25"/>
    <property type="match status" value="1"/>
</dbReference>
<keyword evidence="5" id="KW-1185">Reference proteome</keyword>
<dbReference type="AlphaFoldDB" id="A0A4E0QMC3"/>
<dbReference type="InterPro" id="IPR029063">
    <property type="entry name" value="SAM-dependent_MTases_sf"/>
</dbReference>
<dbReference type="InterPro" id="IPR041698">
    <property type="entry name" value="Methyltransf_25"/>
</dbReference>
<evidence type="ECO:0000256" key="2">
    <source>
        <dbReference type="ARBA" id="ARBA00022679"/>
    </source>
</evidence>